<keyword evidence="1" id="KW-0472">Membrane</keyword>
<sequence length="97" mass="10911">MDHKAELKPMSKVATVTTSITIGWRHDERLLRRQRHLEVFVLLMFFAFLSSVSVKLLTISTPKAATRITVIRILNTCTFLFLALAAAAVYFAVVMGD</sequence>
<dbReference type="AlphaFoldDB" id="A0A426ZDZ9"/>
<evidence type="ECO:0000313" key="2">
    <source>
        <dbReference type="EMBL" id="RRT62172.1"/>
    </source>
</evidence>
<gene>
    <name evidence="2" type="ORF">B296_00029482</name>
</gene>
<comment type="caution">
    <text evidence="2">The sequence shown here is derived from an EMBL/GenBank/DDBJ whole genome shotgun (WGS) entry which is preliminary data.</text>
</comment>
<reference evidence="2 3" key="1">
    <citation type="journal article" date="2014" name="Agronomy (Basel)">
        <title>A Draft Genome Sequence for Ensete ventricosum, the Drought-Tolerant Tree Against Hunger.</title>
        <authorList>
            <person name="Harrison J."/>
            <person name="Moore K.A."/>
            <person name="Paszkiewicz K."/>
            <person name="Jones T."/>
            <person name="Grant M."/>
            <person name="Ambacheew D."/>
            <person name="Muzemil S."/>
            <person name="Studholme D.J."/>
        </authorList>
    </citation>
    <scope>NUCLEOTIDE SEQUENCE [LARGE SCALE GENOMIC DNA]</scope>
</reference>
<name>A0A426ZDZ9_ENSVE</name>
<proteinExistence type="predicted"/>
<feature type="transmembrane region" description="Helical" evidence="1">
    <location>
        <begin position="70"/>
        <end position="93"/>
    </location>
</feature>
<accession>A0A426ZDZ9</accession>
<keyword evidence="1" id="KW-1133">Transmembrane helix</keyword>
<evidence type="ECO:0000313" key="3">
    <source>
        <dbReference type="Proteomes" id="UP000287651"/>
    </source>
</evidence>
<dbReference type="Proteomes" id="UP000287651">
    <property type="component" value="Unassembled WGS sequence"/>
</dbReference>
<keyword evidence="1" id="KW-0812">Transmembrane</keyword>
<feature type="transmembrane region" description="Helical" evidence="1">
    <location>
        <begin position="39"/>
        <end position="58"/>
    </location>
</feature>
<dbReference type="EMBL" id="AMZH03007092">
    <property type="protein sequence ID" value="RRT62172.1"/>
    <property type="molecule type" value="Genomic_DNA"/>
</dbReference>
<organism evidence="2 3">
    <name type="scientific">Ensete ventricosum</name>
    <name type="common">Abyssinian banana</name>
    <name type="synonym">Musa ensete</name>
    <dbReference type="NCBI Taxonomy" id="4639"/>
    <lineage>
        <taxon>Eukaryota</taxon>
        <taxon>Viridiplantae</taxon>
        <taxon>Streptophyta</taxon>
        <taxon>Embryophyta</taxon>
        <taxon>Tracheophyta</taxon>
        <taxon>Spermatophyta</taxon>
        <taxon>Magnoliopsida</taxon>
        <taxon>Liliopsida</taxon>
        <taxon>Zingiberales</taxon>
        <taxon>Musaceae</taxon>
        <taxon>Ensete</taxon>
    </lineage>
</organism>
<protein>
    <submittedName>
        <fullName evidence="2">Uncharacterized protein</fullName>
    </submittedName>
</protein>
<evidence type="ECO:0000256" key="1">
    <source>
        <dbReference type="SAM" id="Phobius"/>
    </source>
</evidence>